<sequence length="83" mass="8700">MTPEPTRHSVDSPNSSADCLDNGPTTSPADNQVPPKSGEPPNLLKLSSTNSGNCTFSRNSFDQPCTEPSTPGGTKPCLQVVEQ</sequence>
<gene>
    <name evidence="2" type="ORF">WICPIJ_004522</name>
</gene>
<dbReference type="OrthoDB" id="10348377at2759"/>
<feature type="compositionally biased region" description="Polar residues" evidence="1">
    <location>
        <begin position="11"/>
        <end position="30"/>
    </location>
</feature>
<name>A0A9P8TLZ2_WICPI</name>
<accession>A0A9P8TLZ2</accession>
<dbReference type="Proteomes" id="UP000774326">
    <property type="component" value="Unassembled WGS sequence"/>
</dbReference>
<evidence type="ECO:0000313" key="3">
    <source>
        <dbReference type="Proteomes" id="UP000774326"/>
    </source>
</evidence>
<protein>
    <submittedName>
        <fullName evidence="2">Uncharacterized protein</fullName>
    </submittedName>
</protein>
<reference evidence="2" key="2">
    <citation type="submission" date="2021-01" db="EMBL/GenBank/DDBJ databases">
        <authorList>
            <person name="Schikora-Tamarit M.A."/>
        </authorList>
    </citation>
    <scope>NUCLEOTIDE SEQUENCE</scope>
    <source>
        <strain evidence="2">CBS2887</strain>
    </source>
</reference>
<evidence type="ECO:0000256" key="1">
    <source>
        <dbReference type="SAM" id="MobiDB-lite"/>
    </source>
</evidence>
<reference evidence="2" key="1">
    <citation type="journal article" date="2021" name="Open Biol.">
        <title>Shared evolutionary footprints suggest mitochondrial oxidative damage underlies multiple complex I losses in fungi.</title>
        <authorList>
            <person name="Schikora-Tamarit M.A."/>
            <person name="Marcet-Houben M."/>
            <person name="Nosek J."/>
            <person name="Gabaldon T."/>
        </authorList>
    </citation>
    <scope>NUCLEOTIDE SEQUENCE</scope>
    <source>
        <strain evidence="2">CBS2887</strain>
    </source>
</reference>
<feature type="compositionally biased region" description="Polar residues" evidence="1">
    <location>
        <begin position="45"/>
        <end position="72"/>
    </location>
</feature>
<dbReference type="EMBL" id="JAEUBG010002433">
    <property type="protein sequence ID" value="KAH3684513.1"/>
    <property type="molecule type" value="Genomic_DNA"/>
</dbReference>
<feature type="compositionally biased region" description="Basic and acidic residues" evidence="1">
    <location>
        <begin position="1"/>
        <end position="10"/>
    </location>
</feature>
<feature type="region of interest" description="Disordered" evidence="1">
    <location>
        <begin position="1"/>
        <end position="83"/>
    </location>
</feature>
<evidence type="ECO:0000313" key="2">
    <source>
        <dbReference type="EMBL" id="KAH3684513.1"/>
    </source>
</evidence>
<proteinExistence type="predicted"/>
<organism evidence="2 3">
    <name type="scientific">Wickerhamomyces pijperi</name>
    <name type="common">Yeast</name>
    <name type="synonym">Pichia pijperi</name>
    <dbReference type="NCBI Taxonomy" id="599730"/>
    <lineage>
        <taxon>Eukaryota</taxon>
        <taxon>Fungi</taxon>
        <taxon>Dikarya</taxon>
        <taxon>Ascomycota</taxon>
        <taxon>Saccharomycotina</taxon>
        <taxon>Saccharomycetes</taxon>
        <taxon>Phaffomycetales</taxon>
        <taxon>Wickerhamomycetaceae</taxon>
        <taxon>Wickerhamomyces</taxon>
    </lineage>
</organism>
<keyword evidence="3" id="KW-1185">Reference proteome</keyword>
<dbReference type="AlphaFoldDB" id="A0A9P8TLZ2"/>
<comment type="caution">
    <text evidence="2">The sequence shown here is derived from an EMBL/GenBank/DDBJ whole genome shotgun (WGS) entry which is preliminary data.</text>
</comment>